<comment type="subcellular location">
    <subcellularLocation>
        <location evidence="1">Mitochondrion outer membrane</location>
        <topology evidence="1">Multi-pass membrane protein</topology>
    </subcellularLocation>
</comment>
<comment type="caution">
    <text evidence="7">The sequence shown here is derived from an EMBL/GenBank/DDBJ whole genome shotgun (WGS) entry which is preliminary data.</text>
</comment>
<accession>A0AA40EP74</accession>
<evidence type="ECO:0000256" key="2">
    <source>
        <dbReference type="ARBA" id="ARBA00010913"/>
    </source>
</evidence>
<evidence type="ECO:0000313" key="8">
    <source>
        <dbReference type="Proteomes" id="UP001172155"/>
    </source>
</evidence>
<dbReference type="Proteomes" id="UP001172155">
    <property type="component" value="Unassembled WGS sequence"/>
</dbReference>
<evidence type="ECO:0000313" key="7">
    <source>
        <dbReference type="EMBL" id="KAK0742958.1"/>
    </source>
</evidence>
<dbReference type="InterPro" id="IPR039910">
    <property type="entry name" value="D15-like"/>
</dbReference>
<dbReference type="PANTHER" id="PTHR12815:SF18">
    <property type="entry name" value="SORTING AND ASSEMBLY MACHINERY COMPONENT 50 HOMOLOG"/>
    <property type="match status" value="1"/>
</dbReference>
<protein>
    <submittedName>
        <fullName evidence="7">Mitochondrial outer membrane beta-barrel protein</fullName>
    </submittedName>
</protein>
<dbReference type="AlphaFoldDB" id="A0AA40EP74"/>
<feature type="domain" description="Bacterial surface antigen (D15)" evidence="6">
    <location>
        <begin position="132"/>
        <end position="460"/>
    </location>
</feature>
<dbReference type="InterPro" id="IPR000184">
    <property type="entry name" value="Bac_surfAg_D15"/>
</dbReference>
<reference evidence="7" key="1">
    <citation type="submission" date="2023-06" db="EMBL/GenBank/DDBJ databases">
        <title>Genome-scale phylogeny and comparative genomics of the fungal order Sordariales.</title>
        <authorList>
            <consortium name="Lawrence Berkeley National Laboratory"/>
            <person name="Hensen N."/>
            <person name="Bonometti L."/>
            <person name="Westerberg I."/>
            <person name="Brannstrom I.O."/>
            <person name="Guillou S."/>
            <person name="Cros-Aarteil S."/>
            <person name="Calhoun S."/>
            <person name="Haridas S."/>
            <person name="Kuo A."/>
            <person name="Mondo S."/>
            <person name="Pangilinan J."/>
            <person name="Riley R."/>
            <person name="LaButti K."/>
            <person name="Andreopoulos B."/>
            <person name="Lipzen A."/>
            <person name="Chen C."/>
            <person name="Yanf M."/>
            <person name="Daum C."/>
            <person name="Ng V."/>
            <person name="Clum A."/>
            <person name="Steindorff A."/>
            <person name="Ohm R."/>
            <person name="Martin F."/>
            <person name="Silar P."/>
            <person name="Natvig D."/>
            <person name="Lalanne C."/>
            <person name="Gautier V."/>
            <person name="Ament-velasquez S.L."/>
            <person name="Kruys A."/>
            <person name="Hutchinson M.I."/>
            <person name="Powell A.J."/>
            <person name="Barry K."/>
            <person name="Miller A.N."/>
            <person name="Grigoriev I.V."/>
            <person name="Debuchy R."/>
            <person name="Gladieux P."/>
            <person name="Thoren M.H."/>
            <person name="Johannesson H."/>
        </authorList>
    </citation>
    <scope>NUCLEOTIDE SEQUENCE</scope>
    <source>
        <strain evidence="7">SMH3187-1</strain>
    </source>
</reference>
<evidence type="ECO:0000256" key="3">
    <source>
        <dbReference type="ARBA" id="ARBA00022452"/>
    </source>
</evidence>
<keyword evidence="3" id="KW-1134">Transmembrane beta strand</keyword>
<organism evidence="7 8">
    <name type="scientific">Schizothecium vesticola</name>
    <dbReference type="NCBI Taxonomy" id="314040"/>
    <lineage>
        <taxon>Eukaryota</taxon>
        <taxon>Fungi</taxon>
        <taxon>Dikarya</taxon>
        <taxon>Ascomycota</taxon>
        <taxon>Pezizomycotina</taxon>
        <taxon>Sordariomycetes</taxon>
        <taxon>Sordariomycetidae</taxon>
        <taxon>Sordariales</taxon>
        <taxon>Schizotheciaceae</taxon>
        <taxon>Schizothecium</taxon>
    </lineage>
</organism>
<keyword evidence="4" id="KW-0812">Transmembrane</keyword>
<dbReference type="Pfam" id="PF01103">
    <property type="entry name" value="Omp85"/>
    <property type="match status" value="1"/>
</dbReference>
<keyword evidence="8" id="KW-1185">Reference proteome</keyword>
<gene>
    <name evidence="7" type="ORF">B0T18DRAFT_467781</name>
</gene>
<dbReference type="GO" id="GO:0045040">
    <property type="term" value="P:protein insertion into mitochondrial outer membrane"/>
    <property type="evidence" value="ECO:0007669"/>
    <property type="project" value="TreeGrafter"/>
</dbReference>
<proteinExistence type="inferred from homology"/>
<sequence>MPLLTTYPPLQLDNALTPVSVNRVEINGAFRTRRSFLDPIFKPLVDHGPNSTTTIGDVVDRINVASEKLAQLGVFQEDIRVSIAQALDSPHPTAESLNLTFGVQEKGLLVLSAGTSVGNTEGSAVTHLQLRNILGGAETLTLDASTGTRTRAAYQAALSTPLPSHPTLRLSLEGQRSSVAKPWASHTENLTAGLLRLAWPTPALDKHALVLSTTHRQITSLAPSASPTLRAEAGDSLKTALSHTFTRDRRSGPFPFLPERGYLLRTVSELAGWGPLKGDVSFAKSEVELAAVTPLTTTGGITVSGTFRAGALLPLPFGYGLSGPAAPSRISDRFQLGGPTDVRVFQLGGLGPHDGRDAVGGDVYAAGGVSVTAPLPRVGAASPLRAQAFVSGGRLVALGKGGMAGAVGEMGRGWPSMAAGVGLVYAHPIGRFELNFGLPLVVRRGEEGRKGLQLGVGITFM</sequence>
<evidence type="ECO:0000256" key="4">
    <source>
        <dbReference type="ARBA" id="ARBA00022692"/>
    </source>
</evidence>
<keyword evidence="5" id="KW-0472">Membrane</keyword>
<evidence type="ECO:0000259" key="6">
    <source>
        <dbReference type="Pfam" id="PF01103"/>
    </source>
</evidence>
<dbReference type="GO" id="GO:0005741">
    <property type="term" value="C:mitochondrial outer membrane"/>
    <property type="evidence" value="ECO:0007669"/>
    <property type="project" value="UniProtKB-SubCell"/>
</dbReference>
<evidence type="ECO:0000256" key="5">
    <source>
        <dbReference type="ARBA" id="ARBA00023136"/>
    </source>
</evidence>
<dbReference type="Gene3D" id="2.40.160.50">
    <property type="entry name" value="membrane protein fhac: a member of the omp85/tpsb transporter family"/>
    <property type="match status" value="1"/>
</dbReference>
<comment type="similarity">
    <text evidence="2">Belongs to the SAM50/omp85 family.</text>
</comment>
<dbReference type="EMBL" id="JAUKUD010000005">
    <property type="protein sequence ID" value="KAK0742958.1"/>
    <property type="molecule type" value="Genomic_DNA"/>
</dbReference>
<evidence type="ECO:0000256" key="1">
    <source>
        <dbReference type="ARBA" id="ARBA00004374"/>
    </source>
</evidence>
<dbReference type="PANTHER" id="PTHR12815">
    <property type="entry name" value="SORTING AND ASSEMBLY MACHINERY SAMM50 PROTEIN FAMILY MEMBER"/>
    <property type="match status" value="1"/>
</dbReference>
<name>A0AA40EP74_9PEZI</name>